<dbReference type="Gene3D" id="3.90.25.10">
    <property type="entry name" value="UDP-galactose 4-epimerase, domain 1"/>
    <property type="match status" value="1"/>
</dbReference>
<evidence type="ECO:0000313" key="4">
    <source>
        <dbReference type="EMBL" id="KKA29165.1"/>
    </source>
</evidence>
<organism evidence="4 5">
    <name type="scientific">Thielaviopsis punctulata</name>
    <dbReference type="NCBI Taxonomy" id="72032"/>
    <lineage>
        <taxon>Eukaryota</taxon>
        <taxon>Fungi</taxon>
        <taxon>Dikarya</taxon>
        <taxon>Ascomycota</taxon>
        <taxon>Pezizomycotina</taxon>
        <taxon>Sordariomycetes</taxon>
        <taxon>Hypocreomycetidae</taxon>
        <taxon>Microascales</taxon>
        <taxon>Ceratocystidaceae</taxon>
        <taxon>Thielaviopsis</taxon>
    </lineage>
</organism>
<name>A0A0F4ZG48_9PEZI</name>
<dbReference type="EMBL" id="LAEV01000949">
    <property type="protein sequence ID" value="KKA29165.1"/>
    <property type="molecule type" value="Genomic_DNA"/>
</dbReference>
<evidence type="ECO:0000256" key="1">
    <source>
        <dbReference type="ARBA" id="ARBA00006328"/>
    </source>
</evidence>
<dbReference type="OrthoDB" id="300709at2759"/>
<dbReference type="SUPFAM" id="SSF51735">
    <property type="entry name" value="NAD(P)-binding Rossmann-fold domains"/>
    <property type="match status" value="1"/>
</dbReference>
<feature type="domain" description="NmrA-like" evidence="3">
    <location>
        <begin position="3"/>
        <end position="307"/>
    </location>
</feature>
<sequence length="317" mass="34813">MSKKIITVFGATGAQGGSVVDTFLQDPALNKDWKVRGVTRDVTRENSKKLAARGVEVVGADVHDKASVVKAMTGAHTVYAVTNYWDPSIQDKEKDVAIGKNMADAAKETGVQHYIWSSLKNVTELSNGSLTNVHHFDSKAIVEQYIRSLNIPATFFLPGFYMSNFASGMFTNKTPSGKWTLSMPVPSSAPVPLFAARQDTGKFVKAIVLNREQLLGKQVLGATESISLADMLDIFKKTFPQAGATAEYVQVPKDAYIDGLAKSGMAWPLEMYENMRLLKDFGYYGGDSLQPTHKLVKDKLTTWAEFIKTTPPYADLK</sequence>
<comment type="caution">
    <text evidence="4">The sequence shown here is derived from an EMBL/GenBank/DDBJ whole genome shotgun (WGS) entry which is preliminary data.</text>
</comment>
<evidence type="ECO:0000259" key="3">
    <source>
        <dbReference type="Pfam" id="PF05368"/>
    </source>
</evidence>
<comment type="similarity">
    <text evidence="1">Belongs to the NmrA-type oxidoreductase family.</text>
</comment>
<dbReference type="GO" id="GO:0005634">
    <property type="term" value="C:nucleus"/>
    <property type="evidence" value="ECO:0007669"/>
    <property type="project" value="TreeGrafter"/>
</dbReference>
<dbReference type="Pfam" id="PF05368">
    <property type="entry name" value="NmrA"/>
    <property type="match status" value="1"/>
</dbReference>
<dbReference type="PANTHER" id="PTHR42748">
    <property type="entry name" value="NITROGEN METABOLITE REPRESSION PROTEIN NMRA FAMILY MEMBER"/>
    <property type="match status" value="1"/>
</dbReference>
<dbReference type="AlphaFoldDB" id="A0A0F4ZG48"/>
<dbReference type="InterPro" id="IPR036291">
    <property type="entry name" value="NAD(P)-bd_dom_sf"/>
</dbReference>
<dbReference type="InterPro" id="IPR008030">
    <property type="entry name" value="NmrA-like"/>
</dbReference>
<keyword evidence="2" id="KW-0521">NADP</keyword>
<reference evidence="4 5" key="1">
    <citation type="submission" date="2015-03" db="EMBL/GenBank/DDBJ databases">
        <authorList>
            <person name="Radwan O."/>
            <person name="Al-Naeli F.A."/>
            <person name="Rendon G.A."/>
            <person name="Fields C."/>
        </authorList>
    </citation>
    <scope>NUCLEOTIDE SEQUENCE [LARGE SCALE GENOMIC DNA]</scope>
    <source>
        <strain evidence="4">CR-DP1</strain>
    </source>
</reference>
<evidence type="ECO:0000256" key="2">
    <source>
        <dbReference type="ARBA" id="ARBA00022857"/>
    </source>
</evidence>
<dbReference type="Gene3D" id="3.40.50.720">
    <property type="entry name" value="NAD(P)-binding Rossmann-like Domain"/>
    <property type="match status" value="1"/>
</dbReference>
<accession>A0A0F4ZG48</accession>
<dbReference type="Proteomes" id="UP000033483">
    <property type="component" value="Unassembled WGS sequence"/>
</dbReference>
<protein>
    <recommendedName>
        <fullName evidence="3">NmrA-like domain-containing protein</fullName>
    </recommendedName>
</protein>
<gene>
    <name evidence="4" type="ORF">TD95_004030</name>
</gene>
<dbReference type="PANTHER" id="PTHR42748:SF31">
    <property type="entry name" value="NMRA-LIKE DOMAIN-CONTAINING PROTEIN-RELATED"/>
    <property type="match status" value="1"/>
</dbReference>
<dbReference type="InterPro" id="IPR051164">
    <property type="entry name" value="NmrA-like_oxidored"/>
</dbReference>
<proteinExistence type="inferred from homology"/>
<keyword evidence="5" id="KW-1185">Reference proteome</keyword>
<evidence type="ECO:0000313" key="5">
    <source>
        <dbReference type="Proteomes" id="UP000033483"/>
    </source>
</evidence>
<dbReference type="CDD" id="cd05251">
    <property type="entry name" value="NmrA_like_SDR_a"/>
    <property type="match status" value="1"/>
</dbReference>